<dbReference type="InterPro" id="IPR001503">
    <property type="entry name" value="Glyco_trans_10"/>
</dbReference>
<comment type="similarity">
    <text evidence="3 12">Belongs to the glycosyltransferase 10 family.</text>
</comment>
<dbReference type="PANTHER" id="PTHR48438:SF1">
    <property type="entry name" value="ALPHA-(1,3)-FUCOSYLTRANSFERASE C-RELATED"/>
    <property type="match status" value="1"/>
</dbReference>
<dbReference type="InterPro" id="IPR055270">
    <property type="entry name" value="Glyco_tran_10_C"/>
</dbReference>
<feature type="non-terminal residue" evidence="16">
    <location>
        <position position="280"/>
    </location>
</feature>
<dbReference type="PANTHER" id="PTHR48438">
    <property type="entry name" value="ALPHA-(1,3)-FUCOSYLTRANSFERASE C-RELATED"/>
    <property type="match status" value="1"/>
</dbReference>
<evidence type="ECO:0000256" key="11">
    <source>
        <dbReference type="ARBA" id="ARBA00023180"/>
    </source>
</evidence>
<evidence type="ECO:0000256" key="6">
    <source>
        <dbReference type="ARBA" id="ARBA00022692"/>
    </source>
</evidence>
<dbReference type="RefSeq" id="XP_013793347.1">
    <property type="nucleotide sequence ID" value="XM_013937893.1"/>
</dbReference>
<evidence type="ECO:0000256" key="5">
    <source>
        <dbReference type="ARBA" id="ARBA00022679"/>
    </source>
</evidence>
<keyword evidence="10" id="KW-0472">Membrane</keyword>
<evidence type="ECO:0000313" key="16">
    <source>
        <dbReference type="RefSeq" id="XP_013793347.1"/>
    </source>
</evidence>
<evidence type="ECO:0000256" key="8">
    <source>
        <dbReference type="ARBA" id="ARBA00022989"/>
    </source>
</evidence>
<evidence type="ECO:0000256" key="9">
    <source>
        <dbReference type="ARBA" id="ARBA00023034"/>
    </source>
</evidence>
<keyword evidence="6 12" id="KW-0812">Transmembrane</keyword>
<reference evidence="16" key="1">
    <citation type="submission" date="2025-08" db="UniProtKB">
        <authorList>
            <consortium name="RefSeq"/>
        </authorList>
    </citation>
    <scope>IDENTIFICATION</scope>
    <source>
        <tissue evidence="16">Muscle</tissue>
    </source>
</reference>
<keyword evidence="4 12" id="KW-0328">Glycosyltransferase</keyword>
<dbReference type="InterPro" id="IPR038577">
    <property type="entry name" value="GT10-like_C_sf"/>
</dbReference>
<dbReference type="Gene3D" id="3.40.50.11660">
    <property type="entry name" value="Glycosyl transferase family 10, C-terminal domain"/>
    <property type="match status" value="1"/>
</dbReference>
<keyword evidence="8" id="KW-1133">Transmembrane helix</keyword>
<evidence type="ECO:0000256" key="1">
    <source>
        <dbReference type="ARBA" id="ARBA00004447"/>
    </source>
</evidence>
<keyword evidence="15" id="KW-1185">Reference proteome</keyword>
<evidence type="ECO:0000256" key="7">
    <source>
        <dbReference type="ARBA" id="ARBA00022968"/>
    </source>
</evidence>
<evidence type="ECO:0000256" key="12">
    <source>
        <dbReference type="RuleBase" id="RU003832"/>
    </source>
</evidence>
<gene>
    <name evidence="16" type="primary">LOC106477308</name>
</gene>
<dbReference type="Pfam" id="PF17039">
    <property type="entry name" value="Glyco_tran_10_N"/>
    <property type="match status" value="1"/>
</dbReference>
<dbReference type="InterPro" id="IPR031481">
    <property type="entry name" value="Glyco_tran_10_N"/>
</dbReference>
<evidence type="ECO:0000256" key="10">
    <source>
        <dbReference type="ARBA" id="ARBA00023136"/>
    </source>
</evidence>
<feature type="non-terminal residue" evidence="16">
    <location>
        <position position="1"/>
    </location>
</feature>
<sequence length="280" mass="32604">SAVSVAAPRQPRLVNIPLLTNSSRSQNTITIFLWTEYFSTQFTDDYYFFLPGNKTFPRYNCQYQCSVTADRKLLTSVDAVLFHITNFKSNVKLPNKRRLHQRWILYGIEAPRLIKLPWQKIDGLFNWTMTYREDSDIPVRYGHICEGTLPVKAHDNDFLEKKDKDVVWIVSKCHTPSNREEYVRKLKAFISVDIYGKCGDKVCLPTQSAKCYEDILRTYKFYLAFENSICKNYVTEKFFNVLNFDIVPVTLGGANYSRFAPPGSFINAMDYPDPRKLAEY</sequence>
<comment type="pathway">
    <text evidence="2">Protein modification; protein glycosylation.</text>
</comment>
<comment type="subcellular location">
    <subcellularLocation>
        <location evidence="1 12">Golgi apparatus</location>
        <location evidence="1 12">Golgi stack membrane</location>
        <topology evidence="1 12">Single-pass type II membrane protein</topology>
    </subcellularLocation>
</comment>
<dbReference type="GeneID" id="106477308"/>
<dbReference type="Pfam" id="PF00852">
    <property type="entry name" value="Glyco_transf_10"/>
    <property type="match status" value="1"/>
</dbReference>
<evidence type="ECO:0000256" key="4">
    <source>
        <dbReference type="ARBA" id="ARBA00022676"/>
    </source>
</evidence>
<keyword evidence="11" id="KW-0325">Glycoprotein</keyword>
<evidence type="ECO:0000259" key="14">
    <source>
        <dbReference type="Pfam" id="PF17039"/>
    </source>
</evidence>
<evidence type="ECO:0000313" key="15">
    <source>
        <dbReference type="Proteomes" id="UP000694941"/>
    </source>
</evidence>
<dbReference type="EC" id="2.4.1.-" evidence="12"/>
<accession>A0ABM1C345</accession>
<feature type="domain" description="Fucosyltransferase N-terminal" evidence="14">
    <location>
        <begin position="27"/>
        <end position="142"/>
    </location>
</feature>
<protein>
    <recommendedName>
        <fullName evidence="12">Fucosyltransferase</fullName>
        <ecNumber evidence="12">2.4.1.-</ecNumber>
    </recommendedName>
</protein>
<keyword evidence="7" id="KW-0735">Signal-anchor</keyword>
<feature type="domain" description="Fucosyltransferase C-terminal" evidence="13">
    <location>
        <begin position="160"/>
        <end position="280"/>
    </location>
</feature>
<evidence type="ECO:0000256" key="3">
    <source>
        <dbReference type="ARBA" id="ARBA00008919"/>
    </source>
</evidence>
<proteinExistence type="inferred from homology"/>
<keyword evidence="5 12" id="KW-0808">Transferase</keyword>
<name>A0ABM1C345_LIMPO</name>
<dbReference type="Proteomes" id="UP000694941">
    <property type="component" value="Unplaced"/>
</dbReference>
<organism evidence="15 16">
    <name type="scientific">Limulus polyphemus</name>
    <name type="common">Atlantic horseshoe crab</name>
    <dbReference type="NCBI Taxonomy" id="6850"/>
    <lineage>
        <taxon>Eukaryota</taxon>
        <taxon>Metazoa</taxon>
        <taxon>Ecdysozoa</taxon>
        <taxon>Arthropoda</taxon>
        <taxon>Chelicerata</taxon>
        <taxon>Merostomata</taxon>
        <taxon>Xiphosura</taxon>
        <taxon>Limulidae</taxon>
        <taxon>Limulus</taxon>
    </lineage>
</organism>
<keyword evidence="9 12" id="KW-0333">Golgi apparatus</keyword>
<evidence type="ECO:0000259" key="13">
    <source>
        <dbReference type="Pfam" id="PF00852"/>
    </source>
</evidence>
<dbReference type="SUPFAM" id="SSF53756">
    <property type="entry name" value="UDP-Glycosyltransferase/glycogen phosphorylase"/>
    <property type="match status" value="1"/>
</dbReference>
<evidence type="ECO:0000256" key="2">
    <source>
        <dbReference type="ARBA" id="ARBA00004922"/>
    </source>
</evidence>